<name>A0A1H6U4W3_9DEIO</name>
<dbReference type="InterPro" id="IPR025966">
    <property type="entry name" value="OppC_N"/>
</dbReference>
<feature type="domain" description="ABC transmembrane type-1" evidence="8">
    <location>
        <begin position="91"/>
        <end position="297"/>
    </location>
</feature>
<feature type="transmembrane region" description="Helical" evidence="7">
    <location>
        <begin position="30"/>
        <end position="52"/>
    </location>
</feature>
<comment type="subcellular location">
    <subcellularLocation>
        <location evidence="1 7">Cell membrane</location>
        <topology evidence="1 7">Multi-pass membrane protein</topology>
    </subcellularLocation>
</comment>
<evidence type="ECO:0000256" key="6">
    <source>
        <dbReference type="ARBA" id="ARBA00023136"/>
    </source>
</evidence>
<dbReference type="GO" id="GO:0055085">
    <property type="term" value="P:transmembrane transport"/>
    <property type="evidence" value="ECO:0007669"/>
    <property type="project" value="InterPro"/>
</dbReference>
<organism evidence="9 10">
    <name type="scientific">Deinococcus reticulitermitis</name>
    <dbReference type="NCBI Taxonomy" id="856736"/>
    <lineage>
        <taxon>Bacteria</taxon>
        <taxon>Thermotogati</taxon>
        <taxon>Deinococcota</taxon>
        <taxon>Deinococci</taxon>
        <taxon>Deinococcales</taxon>
        <taxon>Deinococcaceae</taxon>
        <taxon>Deinococcus</taxon>
    </lineage>
</organism>
<gene>
    <name evidence="9" type="ORF">SAMN04488058_10281</name>
</gene>
<comment type="similarity">
    <text evidence="7">Belongs to the binding-protein-dependent transport system permease family.</text>
</comment>
<accession>A0A1H6U4W3</accession>
<dbReference type="STRING" id="856736.SAMN04488058_10281"/>
<feature type="transmembrane region" description="Helical" evidence="7">
    <location>
        <begin position="225"/>
        <end position="254"/>
    </location>
</feature>
<evidence type="ECO:0000256" key="2">
    <source>
        <dbReference type="ARBA" id="ARBA00022448"/>
    </source>
</evidence>
<evidence type="ECO:0000256" key="3">
    <source>
        <dbReference type="ARBA" id="ARBA00022475"/>
    </source>
</evidence>
<dbReference type="InterPro" id="IPR050366">
    <property type="entry name" value="BP-dependent_transpt_permease"/>
</dbReference>
<feature type="transmembrane region" description="Helical" evidence="7">
    <location>
        <begin position="280"/>
        <end position="300"/>
    </location>
</feature>
<evidence type="ECO:0000256" key="5">
    <source>
        <dbReference type="ARBA" id="ARBA00022989"/>
    </source>
</evidence>
<evidence type="ECO:0000256" key="7">
    <source>
        <dbReference type="RuleBase" id="RU363032"/>
    </source>
</evidence>
<evidence type="ECO:0000313" key="10">
    <source>
        <dbReference type="Proteomes" id="UP000199223"/>
    </source>
</evidence>
<dbReference type="InterPro" id="IPR000515">
    <property type="entry name" value="MetI-like"/>
</dbReference>
<dbReference type="Pfam" id="PF12911">
    <property type="entry name" value="OppC_N"/>
    <property type="match status" value="1"/>
</dbReference>
<dbReference type="PANTHER" id="PTHR43386">
    <property type="entry name" value="OLIGOPEPTIDE TRANSPORT SYSTEM PERMEASE PROTEIN APPC"/>
    <property type="match status" value="1"/>
</dbReference>
<dbReference type="RefSeq" id="WP_092263294.1">
    <property type="nucleotide sequence ID" value="NZ_FNZA01000002.1"/>
</dbReference>
<keyword evidence="3" id="KW-1003">Cell membrane</keyword>
<dbReference type="PROSITE" id="PS50928">
    <property type="entry name" value="ABC_TM1"/>
    <property type="match status" value="1"/>
</dbReference>
<dbReference type="SUPFAM" id="SSF161098">
    <property type="entry name" value="MetI-like"/>
    <property type="match status" value="1"/>
</dbReference>
<dbReference type="Proteomes" id="UP000199223">
    <property type="component" value="Unassembled WGS sequence"/>
</dbReference>
<sequence length="310" mass="33979">MTTTAAPAPTETKSYSTFQLAMRRLRRHKAAMVSLAFIIFVTLMAIFAPWLAPHDPNAQDLVGIYAPPNSTYPLGQDDLGRDLLSRIIYGSRISLVVGFSVALISVFLGTMMGLLAGFFGGRTDSLISRFIEFMLCLPTLPLQLVISGIFASSDKPWIANLRDNLGPSASVFIIITIFALFGWMGTARLVRGEVLKLKNLEYVDAARALGANNNRIMWRHLFPNLLGIVIVSATFDVGSAILGEAALSFLGFGIQPPVSTWGNMLSNAQEVVLQYPWLPFYPGLAILFTVLAFNFLGDGLRDAFDPRARR</sequence>
<feature type="transmembrane region" description="Helical" evidence="7">
    <location>
        <begin position="93"/>
        <end position="118"/>
    </location>
</feature>
<dbReference type="EMBL" id="FNZA01000002">
    <property type="protein sequence ID" value="SEI86526.1"/>
    <property type="molecule type" value="Genomic_DNA"/>
</dbReference>
<dbReference type="Gene3D" id="1.10.3720.10">
    <property type="entry name" value="MetI-like"/>
    <property type="match status" value="1"/>
</dbReference>
<proteinExistence type="inferred from homology"/>
<dbReference type="AlphaFoldDB" id="A0A1H6U4W3"/>
<keyword evidence="10" id="KW-1185">Reference proteome</keyword>
<feature type="transmembrane region" description="Helical" evidence="7">
    <location>
        <begin position="171"/>
        <end position="190"/>
    </location>
</feature>
<keyword evidence="4 7" id="KW-0812">Transmembrane</keyword>
<keyword evidence="6 7" id="KW-0472">Membrane</keyword>
<feature type="transmembrane region" description="Helical" evidence="7">
    <location>
        <begin position="130"/>
        <end position="151"/>
    </location>
</feature>
<keyword evidence="5 7" id="KW-1133">Transmembrane helix</keyword>
<dbReference type="GO" id="GO:0005886">
    <property type="term" value="C:plasma membrane"/>
    <property type="evidence" value="ECO:0007669"/>
    <property type="project" value="UniProtKB-SubCell"/>
</dbReference>
<dbReference type="PANTHER" id="PTHR43386:SF23">
    <property type="entry name" value="ABC TRANSPORTER"/>
    <property type="match status" value="1"/>
</dbReference>
<reference evidence="10" key="1">
    <citation type="submission" date="2016-10" db="EMBL/GenBank/DDBJ databases">
        <authorList>
            <person name="Varghese N."/>
            <person name="Submissions S."/>
        </authorList>
    </citation>
    <scope>NUCLEOTIDE SEQUENCE [LARGE SCALE GENOMIC DNA]</scope>
    <source>
        <strain evidence="10">CGMCC 1.10218</strain>
    </source>
</reference>
<protein>
    <submittedName>
        <fullName evidence="9">Peptide/nickel transport system permease protein</fullName>
    </submittedName>
</protein>
<evidence type="ECO:0000256" key="1">
    <source>
        <dbReference type="ARBA" id="ARBA00004651"/>
    </source>
</evidence>
<dbReference type="OrthoDB" id="9797472at2"/>
<evidence type="ECO:0000313" key="9">
    <source>
        <dbReference type="EMBL" id="SEI86526.1"/>
    </source>
</evidence>
<evidence type="ECO:0000259" key="8">
    <source>
        <dbReference type="PROSITE" id="PS50928"/>
    </source>
</evidence>
<evidence type="ECO:0000256" key="4">
    <source>
        <dbReference type="ARBA" id="ARBA00022692"/>
    </source>
</evidence>
<dbReference type="Pfam" id="PF00528">
    <property type="entry name" value="BPD_transp_1"/>
    <property type="match status" value="1"/>
</dbReference>
<dbReference type="InterPro" id="IPR035906">
    <property type="entry name" value="MetI-like_sf"/>
</dbReference>
<keyword evidence="2 7" id="KW-0813">Transport</keyword>
<dbReference type="CDD" id="cd06261">
    <property type="entry name" value="TM_PBP2"/>
    <property type="match status" value="1"/>
</dbReference>